<feature type="region of interest" description="Disordered" evidence="6">
    <location>
        <begin position="412"/>
        <end position="435"/>
    </location>
</feature>
<dbReference type="PROSITE" id="PS50888">
    <property type="entry name" value="BHLH"/>
    <property type="match status" value="1"/>
</dbReference>
<evidence type="ECO:0000256" key="4">
    <source>
        <dbReference type="ARBA" id="ARBA00023163"/>
    </source>
</evidence>
<feature type="compositionally biased region" description="Polar residues" evidence="6">
    <location>
        <begin position="597"/>
        <end position="609"/>
    </location>
</feature>
<dbReference type="SUPFAM" id="SSF47459">
    <property type="entry name" value="HLH, helix-loop-helix DNA-binding domain"/>
    <property type="match status" value="1"/>
</dbReference>
<organism evidence="8 9">
    <name type="scientific">Ceratopteris richardii</name>
    <name type="common">Triangle waterfern</name>
    <dbReference type="NCBI Taxonomy" id="49495"/>
    <lineage>
        <taxon>Eukaryota</taxon>
        <taxon>Viridiplantae</taxon>
        <taxon>Streptophyta</taxon>
        <taxon>Embryophyta</taxon>
        <taxon>Tracheophyta</taxon>
        <taxon>Polypodiopsida</taxon>
        <taxon>Polypodiidae</taxon>
        <taxon>Polypodiales</taxon>
        <taxon>Pteridineae</taxon>
        <taxon>Pteridaceae</taxon>
        <taxon>Parkerioideae</taxon>
        <taxon>Ceratopteris</taxon>
    </lineage>
</organism>
<keyword evidence="3" id="KW-0238">DNA-binding</keyword>
<dbReference type="EMBL" id="CM035425">
    <property type="protein sequence ID" value="KAH7332457.1"/>
    <property type="molecule type" value="Genomic_DNA"/>
</dbReference>
<dbReference type="GO" id="GO:0048766">
    <property type="term" value="P:root hair initiation"/>
    <property type="evidence" value="ECO:0007669"/>
    <property type="project" value="UniProtKB-ARBA"/>
</dbReference>
<keyword evidence="5" id="KW-0539">Nucleus</keyword>
<proteinExistence type="predicted"/>
<feature type="region of interest" description="Disordered" evidence="6">
    <location>
        <begin position="373"/>
        <end position="400"/>
    </location>
</feature>
<dbReference type="PANTHER" id="PTHR45914">
    <property type="entry name" value="TRANSCRIPTION FACTOR HEC3-RELATED"/>
    <property type="match status" value="1"/>
</dbReference>
<keyword evidence="9" id="KW-1185">Reference proteome</keyword>
<keyword evidence="4" id="KW-0804">Transcription</keyword>
<comment type="caution">
    <text evidence="8">The sequence shown here is derived from an EMBL/GenBank/DDBJ whole genome shotgun (WGS) entry which is preliminary data.</text>
</comment>
<feature type="compositionally biased region" description="Basic and acidic residues" evidence="6">
    <location>
        <begin position="422"/>
        <end position="435"/>
    </location>
</feature>
<dbReference type="EMBL" id="CM035425">
    <property type="protein sequence ID" value="KAH7332454.1"/>
    <property type="molecule type" value="Genomic_DNA"/>
</dbReference>
<protein>
    <recommendedName>
        <fullName evidence="7">BHLH domain-containing protein</fullName>
    </recommendedName>
</protein>
<dbReference type="GO" id="GO:0005634">
    <property type="term" value="C:nucleus"/>
    <property type="evidence" value="ECO:0007669"/>
    <property type="project" value="UniProtKB-SubCell"/>
</dbReference>
<evidence type="ECO:0000259" key="7">
    <source>
        <dbReference type="PROSITE" id="PS50888"/>
    </source>
</evidence>
<dbReference type="InterPro" id="IPR011598">
    <property type="entry name" value="bHLH_dom"/>
</dbReference>
<evidence type="ECO:0000313" key="8">
    <source>
        <dbReference type="EMBL" id="KAH7332453.1"/>
    </source>
</evidence>
<dbReference type="InterPro" id="IPR036638">
    <property type="entry name" value="HLH_DNA-bd_sf"/>
</dbReference>
<dbReference type="Gene3D" id="4.10.280.10">
    <property type="entry name" value="Helix-loop-helix DNA-binding domain"/>
    <property type="match status" value="1"/>
</dbReference>
<evidence type="ECO:0000256" key="6">
    <source>
        <dbReference type="SAM" id="MobiDB-lite"/>
    </source>
</evidence>
<accession>A0A8T2SKQ7</accession>
<dbReference type="EMBL" id="CM035425">
    <property type="protein sequence ID" value="KAH7332453.1"/>
    <property type="molecule type" value="Genomic_DNA"/>
</dbReference>
<feature type="compositionally biased region" description="Polar residues" evidence="6">
    <location>
        <begin position="373"/>
        <end position="394"/>
    </location>
</feature>
<dbReference type="CDD" id="cd11454">
    <property type="entry name" value="bHLH_AtIND_like"/>
    <property type="match status" value="1"/>
</dbReference>
<reference evidence="8" key="1">
    <citation type="submission" date="2021-08" db="EMBL/GenBank/DDBJ databases">
        <title>WGS assembly of Ceratopteris richardii.</title>
        <authorList>
            <person name="Marchant D.B."/>
            <person name="Chen G."/>
            <person name="Jenkins J."/>
            <person name="Shu S."/>
            <person name="Leebens-Mack J."/>
            <person name="Grimwood J."/>
            <person name="Schmutz J."/>
            <person name="Soltis P."/>
            <person name="Soltis D."/>
            <person name="Chen Z.-H."/>
        </authorList>
    </citation>
    <scope>NUCLEOTIDE SEQUENCE</scope>
    <source>
        <strain evidence="8">Whitten #5841</strain>
        <tissue evidence="8">Leaf</tissue>
    </source>
</reference>
<feature type="compositionally biased region" description="Low complexity" evidence="6">
    <location>
        <begin position="87"/>
        <end position="98"/>
    </location>
</feature>
<name>A0A8T2SKQ7_CERRI</name>
<evidence type="ECO:0000256" key="1">
    <source>
        <dbReference type="ARBA" id="ARBA00004123"/>
    </source>
</evidence>
<feature type="region of interest" description="Disordered" evidence="6">
    <location>
        <begin position="597"/>
        <end position="628"/>
    </location>
</feature>
<evidence type="ECO:0000256" key="5">
    <source>
        <dbReference type="ARBA" id="ARBA00023242"/>
    </source>
</evidence>
<dbReference type="PANTHER" id="PTHR45914:SF59">
    <property type="entry name" value="TRANSCRIPTION FACTOR BHLH83-LIKE"/>
    <property type="match status" value="1"/>
</dbReference>
<dbReference type="Pfam" id="PF00010">
    <property type="entry name" value="HLH"/>
    <property type="match status" value="1"/>
</dbReference>
<comment type="subcellular location">
    <subcellularLocation>
        <location evidence="1">Nucleus</location>
    </subcellularLocation>
</comment>
<dbReference type="SMART" id="SM00353">
    <property type="entry name" value="HLH"/>
    <property type="match status" value="1"/>
</dbReference>
<evidence type="ECO:0000256" key="3">
    <source>
        <dbReference type="ARBA" id="ARBA00023125"/>
    </source>
</evidence>
<dbReference type="FunFam" id="4.10.280.10:FF:000046">
    <property type="entry name" value="Transcription factor bHLH83"/>
    <property type="match status" value="1"/>
</dbReference>
<dbReference type="OrthoDB" id="690068at2759"/>
<feature type="region of interest" description="Disordered" evidence="6">
    <location>
        <begin position="87"/>
        <end position="111"/>
    </location>
</feature>
<evidence type="ECO:0000313" key="9">
    <source>
        <dbReference type="Proteomes" id="UP000825935"/>
    </source>
</evidence>
<dbReference type="AlphaFoldDB" id="A0A8T2SKQ7"/>
<feature type="compositionally biased region" description="Polar residues" evidence="6">
    <location>
        <begin position="145"/>
        <end position="155"/>
    </location>
</feature>
<dbReference type="EMBL" id="CM035425">
    <property type="protein sequence ID" value="KAH7332458.1"/>
    <property type="molecule type" value="Genomic_DNA"/>
</dbReference>
<dbReference type="InterPro" id="IPR045843">
    <property type="entry name" value="IND-like"/>
</dbReference>
<dbReference type="Proteomes" id="UP000825935">
    <property type="component" value="Chromosome 20"/>
</dbReference>
<dbReference type="GO" id="GO:0046983">
    <property type="term" value="F:protein dimerization activity"/>
    <property type="evidence" value="ECO:0007669"/>
    <property type="project" value="InterPro"/>
</dbReference>
<feature type="compositionally biased region" description="Polar residues" evidence="6">
    <location>
        <begin position="412"/>
        <end position="421"/>
    </location>
</feature>
<keyword evidence="2" id="KW-0805">Transcription regulation</keyword>
<evidence type="ECO:0000256" key="2">
    <source>
        <dbReference type="ARBA" id="ARBA00023015"/>
    </source>
</evidence>
<dbReference type="GO" id="GO:0003700">
    <property type="term" value="F:DNA-binding transcription factor activity"/>
    <property type="evidence" value="ECO:0007669"/>
    <property type="project" value="InterPro"/>
</dbReference>
<gene>
    <name evidence="8" type="ORF">KP509_20G088200</name>
</gene>
<feature type="domain" description="BHLH" evidence="7">
    <location>
        <begin position="620"/>
        <end position="669"/>
    </location>
</feature>
<feature type="region of interest" description="Disordered" evidence="6">
    <location>
        <begin position="129"/>
        <end position="155"/>
    </location>
</feature>
<sequence>MANDGDHMELALQECNFMHRTTNDREDHKLGQRSRFWADSDGFHDLNHELCSSKIQRDVHSTQSESSNLRESASSPLLCHGTCNAANSSNSRSDALRNVSSSAYSGQKHGIEHHRASSFDLKLLPLDPRQHEDHHSIPGAVHCDQSPTENNSGNSSDAMFSNLLNGDTTPFYLNRSSWPPPSSSCTVEEQSFFSSSIVTDDLTPDLSLTNSSISRTSSGAFNDGGRNAFYGDHGTTLAFFGSDGNSHLMEEATTFDQAAEDQSFRFLKLTEKDYESYTGDGIMQSYTHHVDFLGAGDGRYRAHAANGDVCHDFRSHQVQRHAGDIDHSAYGHNQGVHAWRSLFRCHEGNGFYPSISDRALDGDAQGAIEQRCSYSSNSMEGQQEATQHRTGNQTGHRHFPHSQSLPVFLQQAQDSQQCNSNKEQKPSGSFDERIRNRQDREDMETMMSRSTALNCASHDHELCQTNEMPIRSSSEGAWTAAQAGTRETPYVHSKKRQILEGEESDGGVDDPCRFVPSLKRSTSWNCSDKMSRASTSNKASSITSDMLIRMGSLRTISTTVPFSQSSLQHTVSNNRSASHVLNRNYSDPDALHIMMNTTTGPSQPYPSSVKQEKPQPRQGVANDPQSIAARHRRERISERLKTLQQMVPNGSKVDLVTMLEKAINYVKFLQMQVKVLASDEYWPTPLNTFPKMAAMAKLAADAKDPSNLEKIEKALTETIQTTS</sequence>
<dbReference type="GO" id="GO:0003677">
    <property type="term" value="F:DNA binding"/>
    <property type="evidence" value="ECO:0007669"/>
    <property type="project" value="UniProtKB-KW"/>
</dbReference>